<proteinExistence type="predicted"/>
<organism evidence="2 3">
    <name type="scientific">Streptomyces radiopugnans</name>
    <dbReference type="NCBI Taxonomy" id="403935"/>
    <lineage>
        <taxon>Bacteria</taxon>
        <taxon>Bacillati</taxon>
        <taxon>Actinomycetota</taxon>
        <taxon>Actinomycetes</taxon>
        <taxon>Kitasatosporales</taxon>
        <taxon>Streptomycetaceae</taxon>
        <taxon>Streptomyces</taxon>
    </lineage>
</organism>
<dbReference type="InterPro" id="IPR037026">
    <property type="entry name" value="Vgr_OB-fold_dom_sf"/>
</dbReference>
<dbReference type="STRING" id="403935.SAMN05216481_107103"/>
<dbReference type="AlphaFoldDB" id="A0A1H9FNG1"/>
<dbReference type="Proteomes" id="UP000199055">
    <property type="component" value="Unassembled WGS sequence"/>
</dbReference>
<accession>A0A1H9FNG1</accession>
<dbReference type="InterPro" id="IPR006531">
    <property type="entry name" value="Gp5/Vgr_OB"/>
</dbReference>
<dbReference type="SUPFAM" id="SSF69255">
    <property type="entry name" value="gp5 N-terminal domain-like"/>
    <property type="match status" value="1"/>
</dbReference>
<gene>
    <name evidence="2" type="ORF">SAMN05216481_107103</name>
</gene>
<evidence type="ECO:0000259" key="1">
    <source>
        <dbReference type="Pfam" id="PF04717"/>
    </source>
</evidence>
<dbReference type="RefSeq" id="WP_093659755.1">
    <property type="nucleotide sequence ID" value="NZ_FOET01000007.1"/>
</dbReference>
<dbReference type="Pfam" id="PF04717">
    <property type="entry name" value="Phage_base_V"/>
    <property type="match status" value="1"/>
</dbReference>
<dbReference type="EMBL" id="FOET01000007">
    <property type="protein sequence ID" value="SEQ39467.1"/>
    <property type="molecule type" value="Genomic_DNA"/>
</dbReference>
<reference evidence="2 3" key="1">
    <citation type="submission" date="2016-10" db="EMBL/GenBank/DDBJ databases">
        <authorList>
            <person name="de Groot N.N."/>
        </authorList>
    </citation>
    <scope>NUCLEOTIDE SEQUENCE [LARGE SCALE GENOMIC DNA]</scope>
    <source>
        <strain evidence="2 3">CGMCC 4.3519</strain>
    </source>
</reference>
<name>A0A1H9FNG1_9ACTN</name>
<dbReference type="Gene3D" id="2.40.50.230">
    <property type="entry name" value="Gp5 N-terminal domain"/>
    <property type="match status" value="1"/>
</dbReference>
<evidence type="ECO:0000313" key="3">
    <source>
        <dbReference type="Proteomes" id="UP000199055"/>
    </source>
</evidence>
<protein>
    <recommendedName>
        <fullName evidence="1">Gp5/Type VI secretion system Vgr protein OB-fold domain-containing protein</fullName>
    </recommendedName>
</protein>
<evidence type="ECO:0000313" key="2">
    <source>
        <dbReference type="EMBL" id="SEQ39467.1"/>
    </source>
</evidence>
<feature type="domain" description="Gp5/Type VI secretion system Vgr protein OB-fold" evidence="1">
    <location>
        <begin position="14"/>
        <end position="87"/>
    </location>
</feature>
<keyword evidence="3" id="KW-1185">Reference proteome</keyword>
<sequence length="181" mass="19292">MAPAPNNRFLGKFRGRVADNDDPLGIGRITAHVPDVLGDEASTWAMPCLPFTGERSGQYVVPGRGAGVWIEFEQGDPSYPIWTGCWYGEADELPEDARAAARTGAEPVVIQTRGGHKIVVSDDPETGILLQAPGPGEGRPGPYVRVTRDGIHIDNGQGASVSVAGDRVDVNQGRLIVPIKR</sequence>